<gene>
    <name evidence="2" type="ORF">SAMN04488524_2583</name>
</gene>
<dbReference type="STRING" id="151894.SAMN04488524_2583"/>
<organism evidence="2 3">
    <name type="scientific">Pedobacter africanus</name>
    <dbReference type="NCBI Taxonomy" id="151894"/>
    <lineage>
        <taxon>Bacteria</taxon>
        <taxon>Pseudomonadati</taxon>
        <taxon>Bacteroidota</taxon>
        <taxon>Sphingobacteriia</taxon>
        <taxon>Sphingobacteriales</taxon>
        <taxon>Sphingobacteriaceae</taxon>
        <taxon>Pedobacter</taxon>
    </lineage>
</organism>
<dbReference type="RefSeq" id="WP_084239143.1">
    <property type="nucleotide sequence ID" value="NZ_FWXT01000001.1"/>
</dbReference>
<feature type="chain" id="PRO_5012190459" evidence="1">
    <location>
        <begin position="21"/>
        <end position="1145"/>
    </location>
</feature>
<reference evidence="3" key="1">
    <citation type="submission" date="2017-04" db="EMBL/GenBank/DDBJ databases">
        <authorList>
            <person name="Varghese N."/>
            <person name="Submissions S."/>
        </authorList>
    </citation>
    <scope>NUCLEOTIDE SEQUENCE [LARGE SCALE GENOMIC DNA]</scope>
    <source>
        <strain evidence="3">DSM 12126</strain>
    </source>
</reference>
<protein>
    <submittedName>
        <fullName evidence="2">YD repeat-containing protein</fullName>
    </submittedName>
</protein>
<dbReference type="Proteomes" id="UP000192756">
    <property type="component" value="Unassembled WGS sequence"/>
</dbReference>
<evidence type="ECO:0000313" key="3">
    <source>
        <dbReference type="Proteomes" id="UP000192756"/>
    </source>
</evidence>
<proteinExistence type="predicted"/>
<dbReference type="Gene3D" id="2.180.10.10">
    <property type="entry name" value="RHS repeat-associated core"/>
    <property type="match status" value="1"/>
</dbReference>
<feature type="signal peptide" evidence="1">
    <location>
        <begin position="1"/>
        <end position="20"/>
    </location>
</feature>
<accession>A0A1W2BRQ8</accession>
<sequence length="1145" mass="127332">MYKKLFSLFVAFVAAGNCYAQSQGPEIPKVIPPSPNAANLGQYINTPVGLYTGTPQISVPIWTISEGSLKLPISLSYKSGGIKVSEMASSSGLGWVLNAGGTITRSVVGLPDETPSVGYPYTIIPTPPLDEYETFIGRQISTGAIDGQQDLFFFSLPEKSGKFVFDKSMTVRTIPKQNFKFSHQNATNVSFSYGENGTEICIPQWTVTDDNGVIYRFEVYEKTSTSVRELSGLSAGNGSRTVNTWYLTEMTSPTGDKITFAYDDVQLSYDLPPNRTSYSLVSGSLWDHEMTGTKIVQRQFVETKRLRTITFSNGSVEFVPSPIGRADLIGDSALEKIVIKNKDGAIIKQFKFQYQYLVENTLLAYNSINFSGQNNYFQSGTTLPSEPLKRRLMLQQILEQDNNGNALNNGHQFEYFHDIGLPQRGSALMDHWGYANKPESEREPFFVGMSDLGSIQRINWYLTGKEANFNYGKQGSLSRITYPTGGFTEYDFEANEVAPSPLVPPVVTKSDFTAGFEFTHATYGKPWYDEYHPYEVRPSPDGIGTIRNYYTEFVISERKSYKIQIVNMPYYPNGGMSYYIENVNNPNVAIWREYLNNTYYLTLNPGMYRLYHCPSPGLLATPSDPNYTALYSASIEGLYEVNVVPGTPGAPLKVGGIRVKGISQYDPIIGNAINKAYSYELDGSSGQLVSTPLYTYPLLAEAGIHSAEYKVFNYNSVYPLSTTHNSYVGYEFVTEKKTLPSGQDLGKSEYSYIGPNQEPDILFKSVDAVVGPGFSDYPNPPVDNRDWLRGFLTNQQDYENKNNTYSLVRTVSNTYTKYLEPVSPGVKIDVFRTYIDIGKTDGIINFYNYNSGYIYLDKSEETMINNGVSTKKTTTFEQSPTSLLPVRETLLSSDGSKKHTFSTYPLEYAAGTPFIDSLVYKNNVNVPIEKVTVKEYANGDKVVLSGNITKYQTNHKGLKDAELVFEHPAATPLSTFNFSNRGTGVLPNTGTATTFSADAKYQQRLKYQTYDDKGNLLSAKLENGSSVCYIWSYNQQYPVAEIKNADYAAVVAALGGASAVNSFAIGAPANKAAIDAFLAPVRNHTTTLKDAQVTTYTYDALVGMKSSTDAKGQTSYFDYDTFQRLKYVKDQNGNIIKANEYHYKP</sequence>
<keyword evidence="3" id="KW-1185">Reference proteome</keyword>
<keyword evidence="1" id="KW-0732">Signal</keyword>
<evidence type="ECO:0000313" key="2">
    <source>
        <dbReference type="EMBL" id="SMC75579.1"/>
    </source>
</evidence>
<dbReference type="EMBL" id="FWXT01000001">
    <property type="protein sequence ID" value="SMC75579.1"/>
    <property type="molecule type" value="Genomic_DNA"/>
</dbReference>
<evidence type="ECO:0000256" key="1">
    <source>
        <dbReference type="SAM" id="SignalP"/>
    </source>
</evidence>
<dbReference type="OrthoDB" id="903892at2"/>
<dbReference type="AlphaFoldDB" id="A0A1W2BRQ8"/>
<name>A0A1W2BRQ8_9SPHI</name>